<feature type="transmembrane region" description="Helical" evidence="1">
    <location>
        <begin position="148"/>
        <end position="168"/>
    </location>
</feature>
<reference evidence="2 3" key="1">
    <citation type="submission" date="2021-05" db="EMBL/GenBank/DDBJ databases">
        <title>Genome Assembly of Synthetic Allotetraploid Brassica napus Reveals Homoeologous Exchanges between Subgenomes.</title>
        <authorList>
            <person name="Davis J.T."/>
        </authorList>
    </citation>
    <scope>NUCLEOTIDE SEQUENCE [LARGE SCALE GENOMIC DNA]</scope>
    <source>
        <strain evidence="3">cv. Da-Ae</strain>
        <tissue evidence="2">Seedling</tissue>
    </source>
</reference>
<dbReference type="Proteomes" id="UP000824890">
    <property type="component" value="Unassembled WGS sequence"/>
</dbReference>
<keyword evidence="1" id="KW-1133">Transmembrane helix</keyword>
<gene>
    <name evidence="2" type="ORF">HID58_065179</name>
</gene>
<protein>
    <submittedName>
        <fullName evidence="2">Uncharacterized protein</fullName>
    </submittedName>
</protein>
<evidence type="ECO:0000313" key="3">
    <source>
        <dbReference type="Proteomes" id="UP000824890"/>
    </source>
</evidence>
<evidence type="ECO:0000313" key="2">
    <source>
        <dbReference type="EMBL" id="KAH0877785.1"/>
    </source>
</evidence>
<feature type="transmembrane region" description="Helical" evidence="1">
    <location>
        <begin position="71"/>
        <end position="92"/>
    </location>
</feature>
<feature type="transmembrane region" description="Helical" evidence="1">
    <location>
        <begin position="45"/>
        <end position="64"/>
    </location>
</feature>
<comment type="caution">
    <text evidence="2">The sequence shown here is derived from an EMBL/GenBank/DDBJ whole genome shotgun (WGS) entry which is preliminary data.</text>
</comment>
<sequence length="182" mass="20690">MSELRTGFLTMATIVLICLGLTMTGTGLYHKKIVSKCIGESDGSFVFIGLLLLVFPQFGLYAICLRSKRIFTFYIYAMMFVFIKFCCAQPPGCGEMTMFGAPGEWSWKRQHVENKVPEECAYDYCLSCRGCQLSILKAIVHQWKYLSIFAYPSLFLVCLSLVIAKFILDTFDEPDDYRGSYS</sequence>
<organism evidence="2 3">
    <name type="scientific">Brassica napus</name>
    <name type="common">Rape</name>
    <dbReference type="NCBI Taxonomy" id="3708"/>
    <lineage>
        <taxon>Eukaryota</taxon>
        <taxon>Viridiplantae</taxon>
        <taxon>Streptophyta</taxon>
        <taxon>Embryophyta</taxon>
        <taxon>Tracheophyta</taxon>
        <taxon>Spermatophyta</taxon>
        <taxon>Magnoliopsida</taxon>
        <taxon>eudicotyledons</taxon>
        <taxon>Gunneridae</taxon>
        <taxon>Pentapetalae</taxon>
        <taxon>rosids</taxon>
        <taxon>malvids</taxon>
        <taxon>Brassicales</taxon>
        <taxon>Brassicaceae</taxon>
        <taxon>Brassiceae</taxon>
        <taxon>Brassica</taxon>
    </lineage>
</organism>
<feature type="transmembrane region" description="Helical" evidence="1">
    <location>
        <begin position="7"/>
        <end position="25"/>
    </location>
</feature>
<dbReference type="EMBL" id="JAGKQM010000015">
    <property type="protein sequence ID" value="KAH0877785.1"/>
    <property type="molecule type" value="Genomic_DNA"/>
</dbReference>
<keyword evidence="1" id="KW-0472">Membrane</keyword>
<keyword evidence="3" id="KW-1185">Reference proteome</keyword>
<name>A0ABQ7ZC38_BRANA</name>
<evidence type="ECO:0000256" key="1">
    <source>
        <dbReference type="SAM" id="Phobius"/>
    </source>
</evidence>
<accession>A0ABQ7ZC38</accession>
<keyword evidence="1" id="KW-0812">Transmembrane</keyword>
<proteinExistence type="predicted"/>